<dbReference type="EMBL" id="FKBS01000014">
    <property type="protein sequence ID" value="SAI25834.1"/>
    <property type="molecule type" value="Genomic_DNA"/>
</dbReference>
<dbReference type="Proteomes" id="UP000077037">
    <property type="component" value="Unassembled WGS sequence"/>
</dbReference>
<dbReference type="RefSeq" id="WP_066411111.1">
    <property type="nucleotide sequence ID" value="NZ_FKBS01000014.1"/>
</dbReference>
<reference evidence="1 2" key="1">
    <citation type="submission" date="2016-03" db="EMBL/GenBank/DDBJ databases">
        <authorList>
            <consortium name="Pathogen Informatics"/>
        </authorList>
    </citation>
    <scope>NUCLEOTIDE SEQUENCE [LARGE SCALE GENOMIC DNA]</scope>
    <source>
        <strain evidence="1 2">NCTC13364</strain>
    </source>
</reference>
<accession>A0A157NXU8</accession>
<organism evidence="1 2">
    <name type="scientific">Bordetella ansorpii</name>
    <dbReference type="NCBI Taxonomy" id="288768"/>
    <lineage>
        <taxon>Bacteria</taxon>
        <taxon>Pseudomonadati</taxon>
        <taxon>Pseudomonadota</taxon>
        <taxon>Betaproteobacteria</taxon>
        <taxon>Burkholderiales</taxon>
        <taxon>Alcaligenaceae</taxon>
        <taxon>Bordetella</taxon>
    </lineage>
</organism>
<name>A0A157NXU8_9BORD</name>
<dbReference type="AlphaFoldDB" id="A0A157NXU8"/>
<protein>
    <recommendedName>
        <fullName evidence="3">Immunity protein 30 domain-containing protein</fullName>
    </recommendedName>
</protein>
<gene>
    <name evidence="1" type="ORF">SAMEA1982600_02033</name>
</gene>
<evidence type="ECO:0000313" key="1">
    <source>
        <dbReference type="EMBL" id="SAI25834.1"/>
    </source>
</evidence>
<sequence length="153" mass="17659">MTDAEFMAWKHALMALDRYEDADDVKVFIEMVRGVRERLDARVIDVLLSTFTDQDDYGVQQAVEFVLDSADPALFADRLAAGFPDLQRREGAMEWSLLLPGRIINSRDQVRIWALVDGADRQEGSLGRYLRSEGFLDEYPELRPYLDSYPEHR</sequence>
<evidence type="ECO:0008006" key="3">
    <source>
        <dbReference type="Google" id="ProtNLM"/>
    </source>
</evidence>
<dbReference type="OrthoDB" id="7068494at2"/>
<proteinExistence type="predicted"/>
<evidence type="ECO:0000313" key="2">
    <source>
        <dbReference type="Proteomes" id="UP000077037"/>
    </source>
</evidence>